<dbReference type="Proteomes" id="UP000247681">
    <property type="component" value="Unassembled WGS sequence"/>
</dbReference>
<dbReference type="InterPro" id="IPR038636">
    <property type="entry name" value="Wzi_sf"/>
</dbReference>
<comment type="caution">
    <text evidence="3">The sequence shown here is derived from an EMBL/GenBank/DDBJ whole genome shotgun (WGS) entry which is preliminary data.</text>
</comment>
<organism evidence="3 4">
    <name type="scientific">Flavobacterium hydrophilum</name>
    <dbReference type="NCBI Taxonomy" id="2211445"/>
    <lineage>
        <taxon>Bacteria</taxon>
        <taxon>Pseudomonadati</taxon>
        <taxon>Bacteroidota</taxon>
        <taxon>Flavobacteriia</taxon>
        <taxon>Flavobacteriales</taxon>
        <taxon>Flavobacteriaceae</taxon>
        <taxon>Flavobacterium</taxon>
    </lineage>
</organism>
<keyword evidence="1" id="KW-0732">Signal</keyword>
<gene>
    <name evidence="3" type="ORF">DMB68_12600</name>
</gene>
<evidence type="ECO:0000259" key="2">
    <source>
        <dbReference type="Pfam" id="PF03544"/>
    </source>
</evidence>
<evidence type="ECO:0000313" key="4">
    <source>
        <dbReference type="Proteomes" id="UP000247681"/>
    </source>
</evidence>
<feature type="signal peptide" evidence="1">
    <location>
        <begin position="1"/>
        <end position="25"/>
    </location>
</feature>
<evidence type="ECO:0000313" key="3">
    <source>
        <dbReference type="EMBL" id="PXY45512.1"/>
    </source>
</evidence>
<proteinExistence type="predicted"/>
<reference evidence="3 4" key="1">
    <citation type="submission" date="2018-05" db="EMBL/GenBank/DDBJ databases">
        <title>Flavobacterium sp. strain IMCC34758, incomplete genome.</title>
        <authorList>
            <person name="Joung Y."/>
        </authorList>
    </citation>
    <scope>NUCLEOTIDE SEQUENCE [LARGE SCALE GENOMIC DNA]</scope>
    <source>
        <strain evidence="3 4">IMCC34758</strain>
    </source>
</reference>
<dbReference type="GO" id="GO:0055085">
    <property type="term" value="P:transmembrane transport"/>
    <property type="evidence" value="ECO:0007669"/>
    <property type="project" value="InterPro"/>
</dbReference>
<dbReference type="Gene3D" id="2.40.160.130">
    <property type="entry name" value="Capsule assembly protein Wzi"/>
    <property type="match status" value="1"/>
</dbReference>
<evidence type="ECO:0000256" key="1">
    <source>
        <dbReference type="SAM" id="SignalP"/>
    </source>
</evidence>
<name>A0A2V4C4B5_9FLAO</name>
<dbReference type="Gene3D" id="3.30.1150.10">
    <property type="match status" value="1"/>
</dbReference>
<protein>
    <submittedName>
        <fullName evidence="3">Gliding motility protein RemB</fullName>
    </submittedName>
</protein>
<dbReference type="RefSeq" id="WP_110347002.1">
    <property type="nucleotide sequence ID" value="NZ_QJHL01000002.1"/>
</dbReference>
<dbReference type="Pfam" id="PF03544">
    <property type="entry name" value="TonB_C"/>
    <property type="match status" value="1"/>
</dbReference>
<sequence>MKIKNILNKSFFTFSLALLSLSVFSQEINNSSVKPGFSAERFPVFPNCENLESKNLENCFYKEVQDFVYQNFQIPENLKQTNYKGEVKVLFEVDANGVFKVIYVNAANDNLAKEAKRVFEKFPNIKPSTYNGVATYSKYTISINVPLKSSEQIAAEALAAAEILKPTEKPMTELDSIVYKKYNNPEFESHLNIPFSHSYYAQFDGAMNQVGSNNHTASKPYTYAEVSKYYNLKGVNESLQKKTSGWLGRKWWNENMVQIQGEDYWLSLNPIVDLQMGKASDLDASYTYVNTRAINFRGGLGKQINFTTTIFESQGRFAGYFSDYANSLKPSGGNPAIIPGMGIAKQFKTDSYDFPLAEANITYTPSKFFDFQLGYGRNFIGDGYRSLLESDGASPYPYFKINTTFWKIKYTNTYMWLKDVRPDVTVDKTYASKYMANHYLSWNVSNKLNLGFFESVVWTDTNNRGFDVNFVNPIIFYRSVEFSSSSKSGNALLGITSKFKWNNNVNLYGQFLIDEFSFGDIKAGDNSWKNKLGYQLGAKYFNAFKIKDLLLQLEYNHVRPYVYSHSAVITNYAHNNQSIGHQWGGNFEEFVAIGRYHKGRYFADAKLTVGKRGLDFDTAEDSFNYGGNIYKSYDQNRPYDAGVKVGQGNKTNIFIADIQGGYLINPMTNLKLFGSFIYRNFDPMQNTTTTFKQSTTWFTIGLRSDVFNWYFDY</sequence>
<feature type="chain" id="PRO_5015979449" evidence="1">
    <location>
        <begin position="26"/>
        <end position="713"/>
    </location>
</feature>
<dbReference type="InterPro" id="IPR037682">
    <property type="entry name" value="TonB_C"/>
</dbReference>
<keyword evidence="4" id="KW-1185">Reference proteome</keyword>
<dbReference type="EMBL" id="QJHL01000002">
    <property type="protein sequence ID" value="PXY45512.1"/>
    <property type="molecule type" value="Genomic_DNA"/>
</dbReference>
<feature type="domain" description="TonB C-terminal" evidence="2">
    <location>
        <begin position="75"/>
        <end position="144"/>
    </location>
</feature>
<dbReference type="AlphaFoldDB" id="A0A2V4C4B5"/>
<accession>A0A2V4C4B5</accession>
<dbReference type="OrthoDB" id="9808260at2"/>